<keyword evidence="5 12" id="KW-0812">Transmembrane</keyword>
<keyword evidence="7 14" id="KW-0378">Hydrolase</keyword>
<comment type="cofactor">
    <cofactor evidence="1">
        <name>Zn(2+)</name>
        <dbReference type="ChEBI" id="CHEBI:29105"/>
    </cofactor>
</comment>
<keyword evidence="10" id="KW-0482">Metalloprotease</keyword>
<feature type="transmembrane region" description="Helical" evidence="12">
    <location>
        <begin position="141"/>
        <end position="164"/>
    </location>
</feature>
<keyword evidence="3" id="KW-1003">Cell membrane</keyword>
<sequence>MNSLKTTLLLAGLTGLLLAVGNMFGGTQGMTFMFIISMLMNFGSYWFSDKIVLKMYGGREVNASQAPDLIRMVSTLAQRAKMPMPRVFIIESQVPNAFATGRNPENGVVAVTTGIMQALNYEELEGVVAHELSHIKNRDTLISTIVATIAGIITMIANIAQWAAIFGRGDDEEGGIGGIVEFIFLIVVAPLAATLIQLGVSRSREFQADETGGLMCANPLALASALRKIEYYAKHAVMPQATPATSHMFIVNPLSGARSWATSLFSTHPATEQRVAKLEELAKRVR</sequence>
<feature type="transmembrane region" description="Helical" evidence="12">
    <location>
        <begin position="31"/>
        <end position="48"/>
    </location>
</feature>
<dbReference type="Gene3D" id="3.30.2010.10">
    <property type="entry name" value="Metalloproteases ('zincins'), catalytic domain"/>
    <property type="match status" value="1"/>
</dbReference>
<evidence type="ECO:0000256" key="4">
    <source>
        <dbReference type="ARBA" id="ARBA00022670"/>
    </source>
</evidence>
<evidence type="ECO:0000259" key="13">
    <source>
        <dbReference type="Pfam" id="PF01435"/>
    </source>
</evidence>
<keyword evidence="9 12" id="KW-1133">Transmembrane helix</keyword>
<evidence type="ECO:0000256" key="10">
    <source>
        <dbReference type="ARBA" id="ARBA00023049"/>
    </source>
</evidence>
<dbReference type="InterPro" id="IPR050083">
    <property type="entry name" value="HtpX_protease"/>
</dbReference>
<evidence type="ECO:0000256" key="7">
    <source>
        <dbReference type="ARBA" id="ARBA00022801"/>
    </source>
</evidence>
<feature type="domain" description="Peptidase M48" evidence="13">
    <location>
        <begin position="64"/>
        <end position="281"/>
    </location>
</feature>
<dbReference type="InterPro" id="IPR001915">
    <property type="entry name" value="Peptidase_M48"/>
</dbReference>
<keyword evidence="4 14" id="KW-0645">Protease</keyword>
<evidence type="ECO:0000256" key="1">
    <source>
        <dbReference type="ARBA" id="ARBA00001947"/>
    </source>
</evidence>
<dbReference type="GO" id="GO:0046872">
    <property type="term" value="F:metal ion binding"/>
    <property type="evidence" value="ECO:0007669"/>
    <property type="project" value="UniProtKB-KW"/>
</dbReference>
<dbReference type="Pfam" id="PF01435">
    <property type="entry name" value="Peptidase_M48"/>
    <property type="match status" value="1"/>
</dbReference>
<keyword evidence="6" id="KW-0479">Metal-binding</keyword>
<evidence type="ECO:0000256" key="2">
    <source>
        <dbReference type="ARBA" id="ARBA00009779"/>
    </source>
</evidence>
<evidence type="ECO:0000256" key="11">
    <source>
        <dbReference type="ARBA" id="ARBA00023136"/>
    </source>
</evidence>
<dbReference type="PANTHER" id="PTHR43221:SF2">
    <property type="entry name" value="PROTEASE HTPX HOMOLOG"/>
    <property type="match status" value="1"/>
</dbReference>
<dbReference type="PANTHER" id="PTHR43221">
    <property type="entry name" value="PROTEASE HTPX"/>
    <property type="match status" value="1"/>
</dbReference>
<evidence type="ECO:0000256" key="12">
    <source>
        <dbReference type="SAM" id="Phobius"/>
    </source>
</evidence>
<evidence type="ECO:0000256" key="8">
    <source>
        <dbReference type="ARBA" id="ARBA00022833"/>
    </source>
</evidence>
<reference evidence="14" key="1">
    <citation type="submission" date="2019-08" db="EMBL/GenBank/DDBJ databases">
        <authorList>
            <person name="Kucharzyk K."/>
            <person name="Murdoch R.W."/>
            <person name="Higgins S."/>
            <person name="Loffler F."/>
        </authorList>
    </citation>
    <scope>NUCLEOTIDE SEQUENCE</scope>
</reference>
<dbReference type="AlphaFoldDB" id="A0A645DGM0"/>
<evidence type="ECO:0000256" key="9">
    <source>
        <dbReference type="ARBA" id="ARBA00022989"/>
    </source>
</evidence>
<dbReference type="CDD" id="cd07336">
    <property type="entry name" value="M48B_HtpX_like"/>
    <property type="match status" value="1"/>
</dbReference>
<dbReference type="InterPro" id="IPR022919">
    <property type="entry name" value="Pept_M48_protease_HtpX"/>
</dbReference>
<comment type="caution">
    <text evidence="14">The sequence shown here is derived from an EMBL/GenBank/DDBJ whole genome shotgun (WGS) entry which is preliminary data.</text>
</comment>
<evidence type="ECO:0000313" key="14">
    <source>
        <dbReference type="EMBL" id="MPM88407.1"/>
    </source>
</evidence>
<organism evidence="14">
    <name type="scientific">bioreactor metagenome</name>
    <dbReference type="NCBI Taxonomy" id="1076179"/>
    <lineage>
        <taxon>unclassified sequences</taxon>
        <taxon>metagenomes</taxon>
        <taxon>ecological metagenomes</taxon>
    </lineage>
</organism>
<keyword evidence="8" id="KW-0862">Zinc</keyword>
<dbReference type="GO" id="GO:0004222">
    <property type="term" value="F:metalloendopeptidase activity"/>
    <property type="evidence" value="ECO:0007669"/>
    <property type="project" value="InterPro"/>
</dbReference>
<evidence type="ECO:0000256" key="3">
    <source>
        <dbReference type="ARBA" id="ARBA00022475"/>
    </source>
</evidence>
<accession>A0A645DGM0</accession>
<keyword evidence="11 12" id="KW-0472">Membrane</keyword>
<dbReference type="HAMAP" id="MF_00188">
    <property type="entry name" value="Pept_M48_protease_HtpX"/>
    <property type="match status" value="1"/>
</dbReference>
<evidence type="ECO:0000256" key="6">
    <source>
        <dbReference type="ARBA" id="ARBA00022723"/>
    </source>
</evidence>
<comment type="similarity">
    <text evidence="2">Belongs to the peptidase M48B family.</text>
</comment>
<evidence type="ECO:0000256" key="5">
    <source>
        <dbReference type="ARBA" id="ARBA00022692"/>
    </source>
</evidence>
<dbReference type="EMBL" id="VSSQ01036028">
    <property type="protein sequence ID" value="MPM88407.1"/>
    <property type="molecule type" value="Genomic_DNA"/>
</dbReference>
<protein>
    <submittedName>
        <fullName evidence="14">Protease HtpX</fullName>
        <ecNumber evidence="14">3.4.24.-</ecNumber>
    </submittedName>
</protein>
<feature type="transmembrane region" description="Helical" evidence="12">
    <location>
        <begin position="176"/>
        <end position="196"/>
    </location>
</feature>
<name>A0A645DGM0_9ZZZZ</name>
<dbReference type="EC" id="3.4.24.-" evidence="14"/>
<gene>
    <name evidence="14" type="primary">htpX_30</name>
    <name evidence="14" type="ORF">SDC9_135510</name>
</gene>
<dbReference type="GO" id="GO:0006508">
    <property type="term" value="P:proteolysis"/>
    <property type="evidence" value="ECO:0007669"/>
    <property type="project" value="UniProtKB-KW"/>
</dbReference>
<proteinExistence type="inferred from homology"/>